<accession>A0A1I4YDT4</accession>
<dbReference type="RefSeq" id="WP_092833270.1">
    <property type="nucleotide sequence ID" value="NZ_FOVP01000001.1"/>
</dbReference>
<sequence length="381" mass="40411">MKNDQLKPATIAAQAAGATDKQTGGVVPGIHLSTTYQREPDYGLTRPDNVYGRDQNDTVRQAEEVLRQLENAAATLLFPTGMAAVAAVFRALPDGARAIVQSGIYWGTLKWVRDFCARRGIILEEVEAADASALTEACRSSADLVWIETPSNPWLKVVDIAAAAGLAHKAGAVLVVDATAATPVLTRPLDHGADIVMHSASKAINGHTDVLAGVLSCRDQGAAMWQAIAMDRHDAGAIIGPFEAWLLMRGMRTLPLRVERMCANAMAIAQFLDAHGGVEAVLYPGLESDPGHAIASQQMRGGYGSLLSVVLKGDRAHALDVVGRLRLFHRATSLGGVESLVEHRHTIEPHTGIPETLLRLSVGIEDAGDLIADLAQALEGA</sequence>
<protein>
    <submittedName>
        <fullName evidence="6">Cystathionine gamma-synthase</fullName>
    </submittedName>
</protein>
<dbReference type="CDD" id="cd00614">
    <property type="entry name" value="CGS_like"/>
    <property type="match status" value="1"/>
</dbReference>
<dbReference type="InterPro" id="IPR015421">
    <property type="entry name" value="PyrdxlP-dep_Trfase_major"/>
</dbReference>
<dbReference type="OrthoDB" id="9805807at2"/>
<dbReference type="GO" id="GO:0019346">
    <property type="term" value="P:transsulfuration"/>
    <property type="evidence" value="ECO:0007669"/>
    <property type="project" value="InterPro"/>
</dbReference>
<dbReference type="STRING" id="1005928.SAMN04487859_101141"/>
<dbReference type="AlphaFoldDB" id="A0A1I4YDT4"/>
<evidence type="ECO:0000256" key="5">
    <source>
        <dbReference type="RuleBase" id="RU362118"/>
    </source>
</evidence>
<feature type="modified residue" description="N6-(pyridoxal phosphate)lysine" evidence="4">
    <location>
        <position position="202"/>
    </location>
</feature>
<dbReference type="PIRSF" id="PIRSF001434">
    <property type="entry name" value="CGS"/>
    <property type="match status" value="1"/>
</dbReference>
<evidence type="ECO:0000313" key="6">
    <source>
        <dbReference type="EMBL" id="SFN36187.1"/>
    </source>
</evidence>
<dbReference type="InterPro" id="IPR000277">
    <property type="entry name" value="Cys/Met-Metab_PyrdxlP-dep_enz"/>
</dbReference>
<dbReference type="EMBL" id="FOVP01000001">
    <property type="protein sequence ID" value="SFN36187.1"/>
    <property type="molecule type" value="Genomic_DNA"/>
</dbReference>
<organism evidence="6 7">
    <name type="scientific">Roseovarius lutimaris</name>
    <dbReference type="NCBI Taxonomy" id="1005928"/>
    <lineage>
        <taxon>Bacteria</taxon>
        <taxon>Pseudomonadati</taxon>
        <taxon>Pseudomonadota</taxon>
        <taxon>Alphaproteobacteria</taxon>
        <taxon>Rhodobacterales</taxon>
        <taxon>Roseobacteraceae</taxon>
        <taxon>Roseovarius</taxon>
    </lineage>
</organism>
<dbReference type="Gene3D" id="3.90.1150.10">
    <property type="entry name" value="Aspartate Aminotransferase, domain 1"/>
    <property type="match status" value="1"/>
</dbReference>
<dbReference type="GO" id="GO:0005737">
    <property type="term" value="C:cytoplasm"/>
    <property type="evidence" value="ECO:0007669"/>
    <property type="project" value="TreeGrafter"/>
</dbReference>
<dbReference type="GO" id="GO:0019343">
    <property type="term" value="P:cysteine biosynthetic process via cystathionine"/>
    <property type="evidence" value="ECO:0007669"/>
    <property type="project" value="TreeGrafter"/>
</dbReference>
<evidence type="ECO:0000256" key="3">
    <source>
        <dbReference type="ARBA" id="ARBA00022898"/>
    </source>
</evidence>
<dbReference type="Proteomes" id="UP000198599">
    <property type="component" value="Unassembled WGS sequence"/>
</dbReference>
<reference evidence="7" key="1">
    <citation type="submission" date="2016-10" db="EMBL/GenBank/DDBJ databases">
        <authorList>
            <person name="Varghese N."/>
            <person name="Submissions S."/>
        </authorList>
    </citation>
    <scope>NUCLEOTIDE SEQUENCE [LARGE SCALE GENOMIC DNA]</scope>
    <source>
        <strain evidence="7">DSM 28463</strain>
    </source>
</reference>
<comment type="similarity">
    <text evidence="2 5">Belongs to the trans-sulfuration enzymes family.</text>
</comment>
<dbReference type="InterPro" id="IPR015422">
    <property type="entry name" value="PyrdxlP-dep_Trfase_small"/>
</dbReference>
<dbReference type="PANTHER" id="PTHR11808:SF15">
    <property type="entry name" value="CYSTATHIONINE GAMMA-LYASE"/>
    <property type="match status" value="1"/>
</dbReference>
<evidence type="ECO:0000256" key="2">
    <source>
        <dbReference type="ARBA" id="ARBA00009077"/>
    </source>
</evidence>
<dbReference type="SUPFAM" id="SSF53383">
    <property type="entry name" value="PLP-dependent transferases"/>
    <property type="match status" value="1"/>
</dbReference>
<gene>
    <name evidence="6" type="ORF">SAMN04487859_101141</name>
</gene>
<dbReference type="FunFam" id="3.40.640.10:FF:000046">
    <property type="entry name" value="Cystathionine gamma-lyase"/>
    <property type="match status" value="1"/>
</dbReference>
<keyword evidence="3 4" id="KW-0663">Pyridoxal phosphate</keyword>
<dbReference type="Gene3D" id="3.40.640.10">
    <property type="entry name" value="Type I PLP-dependent aspartate aminotransferase-like (Major domain)"/>
    <property type="match status" value="1"/>
</dbReference>
<keyword evidence="7" id="KW-1185">Reference proteome</keyword>
<evidence type="ECO:0000256" key="4">
    <source>
        <dbReference type="PIRSR" id="PIRSR001434-2"/>
    </source>
</evidence>
<dbReference type="PANTHER" id="PTHR11808">
    <property type="entry name" value="TRANS-SULFURATION ENZYME FAMILY MEMBER"/>
    <property type="match status" value="1"/>
</dbReference>
<evidence type="ECO:0000313" key="7">
    <source>
        <dbReference type="Proteomes" id="UP000198599"/>
    </source>
</evidence>
<dbReference type="Pfam" id="PF01053">
    <property type="entry name" value="Cys_Met_Meta_PP"/>
    <property type="match status" value="1"/>
</dbReference>
<dbReference type="GO" id="GO:0004123">
    <property type="term" value="F:cystathionine gamma-lyase activity"/>
    <property type="evidence" value="ECO:0007669"/>
    <property type="project" value="TreeGrafter"/>
</dbReference>
<proteinExistence type="inferred from homology"/>
<comment type="cofactor">
    <cofactor evidence="1 5">
        <name>pyridoxal 5'-phosphate</name>
        <dbReference type="ChEBI" id="CHEBI:597326"/>
    </cofactor>
</comment>
<dbReference type="InterPro" id="IPR015424">
    <property type="entry name" value="PyrdxlP-dep_Trfase"/>
</dbReference>
<evidence type="ECO:0000256" key="1">
    <source>
        <dbReference type="ARBA" id="ARBA00001933"/>
    </source>
</evidence>
<dbReference type="GO" id="GO:0030170">
    <property type="term" value="F:pyridoxal phosphate binding"/>
    <property type="evidence" value="ECO:0007669"/>
    <property type="project" value="InterPro"/>
</dbReference>
<name>A0A1I4YDT4_9RHOB</name>